<dbReference type="EMBL" id="JADQDK010000001">
    <property type="protein sequence ID" value="MBW0133068.1"/>
    <property type="molecule type" value="Genomic_DNA"/>
</dbReference>
<keyword evidence="4" id="KW-1185">Reference proteome</keyword>
<dbReference type="Pfam" id="PF01757">
    <property type="entry name" value="Acyl_transf_3"/>
    <property type="match status" value="1"/>
</dbReference>
<reference evidence="3 4" key="1">
    <citation type="submission" date="2020-11" db="EMBL/GenBank/DDBJ databases">
        <title>Pseudonocardia abyssalis sp. nov. and Pseudonocardia oceani sp. nov., description and phylogenomic analysis of two novel actinomycetes isolated from the deep Southern Ocean.</title>
        <authorList>
            <person name="Parra J."/>
        </authorList>
    </citation>
    <scope>NUCLEOTIDE SEQUENCE [LARGE SCALE GENOMIC DNA]</scope>
    <source>
        <strain evidence="3 4">KRD-168</strain>
    </source>
</reference>
<feature type="transmembrane region" description="Helical" evidence="1">
    <location>
        <begin position="81"/>
        <end position="102"/>
    </location>
</feature>
<dbReference type="Proteomes" id="UP000694287">
    <property type="component" value="Unassembled WGS sequence"/>
</dbReference>
<comment type="caution">
    <text evidence="3">The sequence shown here is derived from an EMBL/GenBank/DDBJ whole genome shotgun (WGS) entry which is preliminary data.</text>
</comment>
<dbReference type="GO" id="GO:0016746">
    <property type="term" value="F:acyltransferase activity"/>
    <property type="evidence" value="ECO:0007669"/>
    <property type="project" value="UniProtKB-KW"/>
</dbReference>
<feature type="transmembrane region" description="Helical" evidence="1">
    <location>
        <begin position="261"/>
        <end position="282"/>
    </location>
</feature>
<feature type="domain" description="Acyltransferase 3" evidence="2">
    <location>
        <begin position="1"/>
        <end position="341"/>
    </location>
</feature>
<feature type="transmembrane region" description="Helical" evidence="1">
    <location>
        <begin position="326"/>
        <end position="348"/>
    </location>
</feature>
<feature type="transmembrane region" description="Helical" evidence="1">
    <location>
        <begin position="7"/>
        <end position="28"/>
    </location>
</feature>
<evidence type="ECO:0000259" key="2">
    <source>
        <dbReference type="Pfam" id="PF01757"/>
    </source>
</evidence>
<name>A0ABS6ULE7_9PSEU</name>
<proteinExistence type="predicted"/>
<keyword evidence="3" id="KW-0012">Acyltransferase</keyword>
<feature type="transmembrane region" description="Helical" evidence="1">
    <location>
        <begin position="163"/>
        <end position="184"/>
    </location>
</feature>
<gene>
    <name evidence="3" type="ORF">I4I81_02185</name>
</gene>
<dbReference type="InterPro" id="IPR002656">
    <property type="entry name" value="Acyl_transf_3_dom"/>
</dbReference>
<feature type="transmembrane region" description="Helical" evidence="1">
    <location>
        <begin position="204"/>
        <end position="224"/>
    </location>
</feature>
<keyword evidence="3" id="KW-0808">Transferase</keyword>
<dbReference type="PANTHER" id="PTHR36927">
    <property type="entry name" value="BLR4337 PROTEIN"/>
    <property type="match status" value="1"/>
</dbReference>
<keyword evidence="1" id="KW-0472">Membrane</keyword>
<feature type="transmembrane region" description="Helical" evidence="1">
    <location>
        <begin position="236"/>
        <end position="255"/>
    </location>
</feature>
<accession>A0ABS6ULE7</accession>
<protein>
    <submittedName>
        <fullName evidence="3">Acyltransferase family protein</fullName>
    </submittedName>
</protein>
<dbReference type="PANTHER" id="PTHR36927:SF1">
    <property type="entry name" value="MDO-LIKE PROTEIN"/>
    <property type="match status" value="1"/>
</dbReference>
<feature type="transmembrane region" description="Helical" evidence="1">
    <location>
        <begin position="302"/>
        <end position="320"/>
    </location>
</feature>
<keyword evidence="1" id="KW-0812">Transmembrane</keyword>
<evidence type="ECO:0000313" key="4">
    <source>
        <dbReference type="Proteomes" id="UP000694287"/>
    </source>
</evidence>
<evidence type="ECO:0000313" key="3">
    <source>
        <dbReference type="EMBL" id="MBW0133068.1"/>
    </source>
</evidence>
<evidence type="ECO:0000256" key="1">
    <source>
        <dbReference type="SAM" id="Phobius"/>
    </source>
</evidence>
<organism evidence="3 4">
    <name type="scientific">Pseudonocardia abyssalis</name>
    <dbReference type="NCBI Taxonomy" id="2792008"/>
    <lineage>
        <taxon>Bacteria</taxon>
        <taxon>Bacillati</taxon>
        <taxon>Actinomycetota</taxon>
        <taxon>Actinomycetes</taxon>
        <taxon>Pseudonocardiales</taxon>
        <taxon>Pseudonocardiaceae</taxon>
        <taxon>Pseudonocardia</taxon>
    </lineage>
</organism>
<sequence length="375" mass="40178">MDALRAAALGLGIVLHSLIPFAPGALWLVTDSQTSEAVGAPLVLIHLFRMVLFMMLAGYFGRMVLHRRGAGAYLRDRTLRILMPLVAFWPVAVLSLGILAGVNVELRGVEAPAMVTTDVSSPLLAFTPGQLWFLLVLMECVLITVAVRAVARRVVGPDRVSRLSGRAGALLASPFGVVLAAAPYLAGLLVQGHTAGGIVEPFTVLPEVAPLVTYLGAFLVGWFLHGHTAALPRLGATWPAHLVAAVALSAAVLLGSAALPLWAAAVLTAVAGWTWTYGLVGLCSRHLTRERPAVRYLADASYWMYLLHLPLLVGIEIVLADLTWPIPVKLAVTWVGSGVVLLLSYDLLVRDTWLGRWLNGRRHPRALRRQAVPAG</sequence>
<dbReference type="InterPro" id="IPR050623">
    <property type="entry name" value="Glucan_succinyl_AcylTrfase"/>
</dbReference>
<feature type="transmembrane region" description="Helical" evidence="1">
    <location>
        <begin position="131"/>
        <end position="151"/>
    </location>
</feature>
<feature type="transmembrane region" description="Helical" evidence="1">
    <location>
        <begin position="40"/>
        <end position="60"/>
    </location>
</feature>
<keyword evidence="1" id="KW-1133">Transmembrane helix</keyword>